<keyword evidence="3" id="KW-0732">Signal</keyword>
<evidence type="ECO:0000256" key="3">
    <source>
        <dbReference type="ARBA" id="ARBA00022729"/>
    </source>
</evidence>
<dbReference type="STRING" id="1873524.HSR6_2143"/>
<protein>
    <submittedName>
        <fullName evidence="5">ABC transporter substrate-binding protein</fullName>
    </submittedName>
</protein>
<evidence type="ECO:0000256" key="4">
    <source>
        <dbReference type="SAM" id="MobiDB-lite"/>
    </source>
</evidence>
<dbReference type="InterPro" id="IPR005948">
    <property type="entry name" value="ThiB-like"/>
</dbReference>
<dbReference type="GO" id="GO:0055085">
    <property type="term" value="P:transmembrane transport"/>
    <property type="evidence" value="ECO:0007669"/>
    <property type="project" value="InterPro"/>
</dbReference>
<dbReference type="NCBIfam" id="TIGR01254">
    <property type="entry name" value="sfuA"/>
    <property type="match status" value="1"/>
</dbReference>
<sequence>MKRRTFVKRVGAAGIAGLAGCAGPDADGRGTTTGTSGGTDELAGTLRVATYEPFVDAPSVSPGAWIKEAFESAYPDATIEWQTPNSGLNHFIQQAQYGDGVEADVYVGLNADDLVRADDELGETELFEPVSADTLSNDDSVIEELRFDPAGRAVPFDTGYISLVYDAGEIDEPRTFEDLIDPEFEDTLLLQNAQTSDPGRAFLLWTIANRGEANYLDYWQALMDNGARILGDWNGSYTAYSNAERPVVVSYSTDQVYAHRNDRDMQRHQIAFLNDQGYAVPEGMARFADAAKPELATAFLEFMLEPRTQSEIAVRNVAFPATTTADPPESFTEYAHRPPETVTHTYDELAGSIDDWVSAWAEQIASG</sequence>
<proteinExistence type="inferred from homology"/>
<evidence type="ECO:0000313" key="5">
    <source>
        <dbReference type="EMBL" id="AOW81227.1"/>
    </source>
</evidence>
<comment type="similarity">
    <text evidence="1">Belongs to the bacterial solute-binding protein 1 family.</text>
</comment>
<dbReference type="Pfam" id="PF13343">
    <property type="entry name" value="SBP_bac_6"/>
    <property type="match status" value="1"/>
</dbReference>
<dbReference type="RefSeq" id="WP_070365868.1">
    <property type="nucleotide sequence ID" value="NZ_CP016070.1"/>
</dbReference>
<dbReference type="GO" id="GO:0015888">
    <property type="term" value="P:thiamine transport"/>
    <property type="evidence" value="ECO:0007669"/>
    <property type="project" value="InterPro"/>
</dbReference>
<feature type="region of interest" description="Disordered" evidence="4">
    <location>
        <begin position="22"/>
        <end position="41"/>
    </location>
</feature>
<accession>A0A1D8S794</accession>
<evidence type="ECO:0000256" key="1">
    <source>
        <dbReference type="ARBA" id="ARBA00008520"/>
    </source>
</evidence>
<dbReference type="PROSITE" id="PS01037">
    <property type="entry name" value="SBP_BACTERIAL_1"/>
    <property type="match status" value="1"/>
</dbReference>
<name>A0A1D8S794_9EURY</name>
<reference evidence="5 6" key="1">
    <citation type="submission" date="2016-06" db="EMBL/GenBank/DDBJ databases">
        <title>Discovery of anaerobic lithoheterotrophic haloarchaeon capable of sulfur respiration by hydrogen and formate.</title>
        <authorList>
            <person name="Sorokin D.Y."/>
            <person name="Kublanov I.V."/>
            <person name="Roman P."/>
            <person name="Sinninghe Damste J.S."/>
            <person name="Golyshin P.N."/>
            <person name="Rojo D."/>
            <person name="Ciordia S."/>
            <person name="Mena Md.C."/>
            <person name="Ferrer M."/>
            <person name="Smedile F."/>
            <person name="Messina E."/>
            <person name="La Cono V."/>
            <person name="Yakimov M.M."/>
        </authorList>
    </citation>
    <scope>NUCLEOTIDE SEQUENCE [LARGE SCALE GENOMIC DNA]</scope>
    <source>
        <strain evidence="5 6">HTSR1</strain>
    </source>
</reference>
<dbReference type="EMBL" id="CP016070">
    <property type="protein sequence ID" value="AOW81227.1"/>
    <property type="molecule type" value="Genomic_DNA"/>
</dbReference>
<organism evidence="5 6">
    <name type="scientific">Halodesulfurarchaeum formicicum</name>
    <dbReference type="NCBI Taxonomy" id="1873524"/>
    <lineage>
        <taxon>Archaea</taxon>
        <taxon>Methanobacteriati</taxon>
        <taxon>Methanobacteriota</taxon>
        <taxon>Stenosarchaea group</taxon>
        <taxon>Halobacteria</taxon>
        <taxon>Halobacteriales</taxon>
        <taxon>Halobacteriaceae</taxon>
        <taxon>Halodesulfurarchaeum</taxon>
    </lineage>
</organism>
<dbReference type="KEGG" id="halh:HTSR_2067"/>
<dbReference type="PATRIC" id="fig|1855411.3.peg.2072"/>
<dbReference type="GeneID" id="29830052"/>
<evidence type="ECO:0000313" key="6">
    <source>
        <dbReference type="Proteomes" id="UP000185608"/>
    </source>
</evidence>
<keyword evidence="2" id="KW-0813">Transport</keyword>
<feature type="compositionally biased region" description="Low complexity" evidence="4">
    <location>
        <begin position="22"/>
        <end position="34"/>
    </location>
</feature>
<dbReference type="InterPro" id="IPR006061">
    <property type="entry name" value="SBP_1_CS"/>
</dbReference>
<dbReference type="PROSITE" id="PS51257">
    <property type="entry name" value="PROKAR_LIPOPROTEIN"/>
    <property type="match status" value="1"/>
</dbReference>
<dbReference type="Proteomes" id="UP000185608">
    <property type="component" value="Chromosome"/>
</dbReference>
<evidence type="ECO:0000256" key="2">
    <source>
        <dbReference type="ARBA" id="ARBA00022448"/>
    </source>
</evidence>
<dbReference type="GO" id="GO:0030975">
    <property type="term" value="F:thiamine binding"/>
    <property type="evidence" value="ECO:0007669"/>
    <property type="project" value="InterPro"/>
</dbReference>
<dbReference type="PANTHER" id="PTHR30006">
    <property type="entry name" value="THIAMINE-BINDING PERIPLASMIC PROTEIN-RELATED"/>
    <property type="match status" value="1"/>
</dbReference>
<dbReference type="AlphaFoldDB" id="A0A1D8S794"/>
<gene>
    <name evidence="5" type="ORF">HTSR_2067</name>
</gene>
<dbReference type="SUPFAM" id="SSF53850">
    <property type="entry name" value="Periplasmic binding protein-like II"/>
    <property type="match status" value="1"/>
</dbReference>
<dbReference type="Gene3D" id="3.40.190.10">
    <property type="entry name" value="Periplasmic binding protein-like II"/>
    <property type="match status" value="2"/>
</dbReference>
<dbReference type="PANTHER" id="PTHR30006:SF2">
    <property type="entry name" value="ABC TRANSPORTER SUBSTRATE-BINDING PROTEIN"/>
    <property type="match status" value="1"/>
</dbReference>